<evidence type="ECO:0000256" key="3">
    <source>
        <dbReference type="ARBA" id="ARBA00022963"/>
    </source>
</evidence>
<keyword evidence="2" id="KW-0378">Hydrolase</keyword>
<name>A0A8R7V7Q1_TRIUA</name>
<evidence type="ECO:0000256" key="2">
    <source>
        <dbReference type="ARBA" id="ARBA00022801"/>
    </source>
</evidence>
<dbReference type="InterPro" id="IPR051058">
    <property type="entry name" value="GDSL_Est/Lipase"/>
</dbReference>
<proteinExistence type="inferred from homology"/>
<protein>
    <recommendedName>
        <fullName evidence="6">GDSL esterase/lipase</fullName>
    </recommendedName>
</protein>
<keyword evidence="5" id="KW-1185">Reference proteome</keyword>
<comment type="similarity">
    <text evidence="1">Belongs to the 'GDSL' lipolytic enzyme family.</text>
</comment>
<keyword evidence="3" id="KW-0442">Lipid degradation</keyword>
<dbReference type="Proteomes" id="UP000015106">
    <property type="component" value="Chromosome 7"/>
</dbReference>
<dbReference type="PANTHER" id="PTHR45648:SF40">
    <property type="entry name" value="GDSL ESTERASE_LIPASE"/>
    <property type="match status" value="1"/>
</dbReference>
<reference evidence="4" key="2">
    <citation type="submission" date="2018-03" db="EMBL/GenBank/DDBJ databases">
        <title>The Triticum urartu genome reveals the dynamic nature of wheat genome evolution.</title>
        <authorList>
            <person name="Ling H."/>
            <person name="Ma B."/>
            <person name="Shi X."/>
            <person name="Liu H."/>
            <person name="Dong L."/>
            <person name="Sun H."/>
            <person name="Cao Y."/>
            <person name="Gao Q."/>
            <person name="Zheng S."/>
            <person name="Li Y."/>
            <person name="Yu Y."/>
            <person name="Du H."/>
            <person name="Qi M."/>
            <person name="Li Y."/>
            <person name="Yu H."/>
            <person name="Cui Y."/>
            <person name="Wang N."/>
            <person name="Chen C."/>
            <person name="Wu H."/>
            <person name="Zhao Y."/>
            <person name="Zhang J."/>
            <person name="Li Y."/>
            <person name="Zhou W."/>
            <person name="Zhang B."/>
            <person name="Hu W."/>
            <person name="Eijk M."/>
            <person name="Tang J."/>
            <person name="Witsenboer H."/>
            <person name="Zhao S."/>
            <person name="Li Z."/>
            <person name="Zhang A."/>
            <person name="Wang D."/>
            <person name="Liang C."/>
        </authorList>
    </citation>
    <scope>NUCLEOTIDE SEQUENCE [LARGE SCALE GENOMIC DNA]</scope>
    <source>
        <strain evidence="4">cv. G1812</strain>
    </source>
</reference>
<evidence type="ECO:0008006" key="6">
    <source>
        <dbReference type="Google" id="ProtNLM"/>
    </source>
</evidence>
<dbReference type="Gramene" id="TuG1812G0700005805.01.T02">
    <property type="protein sequence ID" value="TuG1812G0700005805.01.T02"/>
    <property type="gene ID" value="TuG1812G0700005805.01"/>
</dbReference>
<organism evidence="4 5">
    <name type="scientific">Triticum urartu</name>
    <name type="common">Red wild einkorn</name>
    <name type="synonym">Crithodium urartu</name>
    <dbReference type="NCBI Taxonomy" id="4572"/>
    <lineage>
        <taxon>Eukaryota</taxon>
        <taxon>Viridiplantae</taxon>
        <taxon>Streptophyta</taxon>
        <taxon>Embryophyta</taxon>
        <taxon>Tracheophyta</taxon>
        <taxon>Spermatophyta</taxon>
        <taxon>Magnoliopsida</taxon>
        <taxon>Liliopsida</taxon>
        <taxon>Poales</taxon>
        <taxon>Poaceae</taxon>
        <taxon>BOP clade</taxon>
        <taxon>Pooideae</taxon>
        <taxon>Triticodae</taxon>
        <taxon>Triticeae</taxon>
        <taxon>Triticinae</taxon>
        <taxon>Triticum</taxon>
    </lineage>
</organism>
<evidence type="ECO:0000313" key="5">
    <source>
        <dbReference type="Proteomes" id="UP000015106"/>
    </source>
</evidence>
<dbReference type="Gene3D" id="3.40.50.1110">
    <property type="entry name" value="SGNH hydrolase"/>
    <property type="match status" value="1"/>
</dbReference>
<reference evidence="4" key="3">
    <citation type="submission" date="2022-06" db="UniProtKB">
        <authorList>
            <consortium name="EnsemblPlants"/>
        </authorList>
    </citation>
    <scope>IDENTIFICATION</scope>
</reference>
<dbReference type="GO" id="GO:0016042">
    <property type="term" value="P:lipid catabolic process"/>
    <property type="evidence" value="ECO:0007669"/>
    <property type="project" value="UniProtKB-KW"/>
</dbReference>
<keyword evidence="3" id="KW-0443">Lipid metabolism</keyword>
<dbReference type="AlphaFoldDB" id="A0A8R7V7Q1"/>
<accession>A0A8R7V7Q1</accession>
<sequence>SPYGGSVAGAVTRGDGGRPRWTAWWCADGGATAFDSPSSRRWTKNAGNNIPLSRQVCYFAATKTKMETTAGKHKVAKLLAHSFFLIGVGSNDIFLSTVKTQGDVVALYTALISNYSAAITDLFEMGARKFGIISVSPLGCVPVVRVLNVTGACNDGLNQIA</sequence>
<dbReference type="Pfam" id="PF00657">
    <property type="entry name" value="Lipase_GDSL"/>
    <property type="match status" value="1"/>
</dbReference>
<dbReference type="EnsemblPlants" id="TuG1812G0700005805.01.T02">
    <property type="protein sequence ID" value="TuG1812G0700005805.01.T02"/>
    <property type="gene ID" value="TuG1812G0700005805.01"/>
</dbReference>
<dbReference type="InterPro" id="IPR001087">
    <property type="entry name" value="GDSL"/>
</dbReference>
<evidence type="ECO:0000256" key="1">
    <source>
        <dbReference type="ARBA" id="ARBA00008668"/>
    </source>
</evidence>
<dbReference type="InterPro" id="IPR036514">
    <property type="entry name" value="SGNH_hydro_sf"/>
</dbReference>
<reference evidence="5" key="1">
    <citation type="journal article" date="2013" name="Nature">
        <title>Draft genome of the wheat A-genome progenitor Triticum urartu.</title>
        <authorList>
            <person name="Ling H.Q."/>
            <person name="Zhao S."/>
            <person name="Liu D."/>
            <person name="Wang J."/>
            <person name="Sun H."/>
            <person name="Zhang C."/>
            <person name="Fan H."/>
            <person name="Li D."/>
            <person name="Dong L."/>
            <person name="Tao Y."/>
            <person name="Gao C."/>
            <person name="Wu H."/>
            <person name="Li Y."/>
            <person name="Cui Y."/>
            <person name="Guo X."/>
            <person name="Zheng S."/>
            <person name="Wang B."/>
            <person name="Yu K."/>
            <person name="Liang Q."/>
            <person name="Yang W."/>
            <person name="Lou X."/>
            <person name="Chen J."/>
            <person name="Feng M."/>
            <person name="Jian J."/>
            <person name="Zhang X."/>
            <person name="Luo G."/>
            <person name="Jiang Y."/>
            <person name="Liu J."/>
            <person name="Wang Z."/>
            <person name="Sha Y."/>
            <person name="Zhang B."/>
            <person name="Wu H."/>
            <person name="Tang D."/>
            <person name="Shen Q."/>
            <person name="Xue P."/>
            <person name="Zou S."/>
            <person name="Wang X."/>
            <person name="Liu X."/>
            <person name="Wang F."/>
            <person name="Yang Y."/>
            <person name="An X."/>
            <person name="Dong Z."/>
            <person name="Zhang K."/>
            <person name="Zhang X."/>
            <person name="Luo M.C."/>
            <person name="Dvorak J."/>
            <person name="Tong Y."/>
            <person name="Wang J."/>
            <person name="Yang H."/>
            <person name="Li Z."/>
            <person name="Wang D."/>
            <person name="Zhang A."/>
            <person name="Wang J."/>
        </authorList>
    </citation>
    <scope>NUCLEOTIDE SEQUENCE</scope>
    <source>
        <strain evidence="5">cv. G1812</strain>
    </source>
</reference>
<dbReference type="PANTHER" id="PTHR45648">
    <property type="entry name" value="GDSL LIPASE/ACYLHYDROLASE FAMILY PROTEIN (AFU_ORTHOLOGUE AFUA_4G14700)"/>
    <property type="match status" value="1"/>
</dbReference>
<dbReference type="GO" id="GO:0016788">
    <property type="term" value="F:hydrolase activity, acting on ester bonds"/>
    <property type="evidence" value="ECO:0007669"/>
    <property type="project" value="InterPro"/>
</dbReference>
<evidence type="ECO:0000313" key="4">
    <source>
        <dbReference type="EnsemblPlants" id="TuG1812G0700005805.01.T02"/>
    </source>
</evidence>